<reference evidence="1 2" key="1">
    <citation type="submission" date="2015-11" db="EMBL/GenBank/DDBJ databases">
        <title>Genomic analysis of 38 Legionella species identifies large and diverse effector repertoires.</title>
        <authorList>
            <person name="Burstein D."/>
            <person name="Amaro F."/>
            <person name="Zusman T."/>
            <person name="Lifshitz Z."/>
            <person name="Cohen O."/>
            <person name="Gilbert J.A."/>
            <person name="Pupko T."/>
            <person name="Shuman H.A."/>
            <person name="Segal G."/>
        </authorList>
    </citation>
    <scope>NUCLEOTIDE SEQUENCE [LARGE SCALE GENOMIC DNA]</scope>
    <source>
        <strain evidence="1 2">PX-1-G2-E2</strain>
    </source>
</reference>
<dbReference type="RefSeq" id="WP_058451160.1">
    <property type="nucleotide sequence ID" value="NZ_CAAAIB010000006.1"/>
</dbReference>
<dbReference type="OrthoDB" id="394992at2"/>
<organism evidence="1 2">
    <name type="scientific">Legionella maceachernii</name>
    <dbReference type="NCBI Taxonomy" id="466"/>
    <lineage>
        <taxon>Bacteria</taxon>
        <taxon>Pseudomonadati</taxon>
        <taxon>Pseudomonadota</taxon>
        <taxon>Gammaproteobacteria</taxon>
        <taxon>Legionellales</taxon>
        <taxon>Legionellaceae</taxon>
        <taxon>Legionella</taxon>
    </lineage>
</organism>
<dbReference type="Proteomes" id="UP000054908">
    <property type="component" value="Unassembled WGS sequence"/>
</dbReference>
<comment type="caution">
    <text evidence="1">The sequence shown here is derived from an EMBL/GenBank/DDBJ whole genome shotgun (WGS) entry which is preliminary data.</text>
</comment>
<proteinExistence type="predicted"/>
<gene>
    <name evidence="1" type="ORF">Lmac_0329</name>
</gene>
<dbReference type="EMBL" id="LNYL01000007">
    <property type="protein sequence ID" value="KTD31275.1"/>
    <property type="molecule type" value="Genomic_DNA"/>
</dbReference>
<accession>A0A0W0WG20</accession>
<name>A0A0W0WG20_9GAMM</name>
<keyword evidence="2" id="KW-1185">Reference proteome</keyword>
<dbReference type="PATRIC" id="fig|466.6.peg.355"/>
<evidence type="ECO:0000313" key="2">
    <source>
        <dbReference type="Proteomes" id="UP000054908"/>
    </source>
</evidence>
<sequence>MKTHEVKPVEEKKNTGDVTFFGVTKAILANFTQAQGEWQRKKHTGEEYPGYHCPHREELDTKLKKLDDDSHHVSVSSVNNGHDAAKVPLHPKAKKALLEQAIENDSENLSPYRPHALSYLQEKRNAEAFYNAYKDPEYQSFRNENLAGFFIHTAKGFAESAMNQSLPSEEFVPKFGTKSGNTD</sequence>
<dbReference type="AlphaFoldDB" id="A0A0W0WG20"/>
<protein>
    <submittedName>
        <fullName evidence="1">Uncharacterized protein</fullName>
    </submittedName>
</protein>
<evidence type="ECO:0000313" key="1">
    <source>
        <dbReference type="EMBL" id="KTD31275.1"/>
    </source>
</evidence>